<evidence type="ECO:0000256" key="1">
    <source>
        <dbReference type="ARBA" id="ARBA00022723"/>
    </source>
</evidence>
<dbReference type="RefSeq" id="XP_064852783.1">
    <property type="nucleotide sequence ID" value="XM_064996711.1"/>
</dbReference>
<evidence type="ECO:0000256" key="2">
    <source>
        <dbReference type="ARBA" id="ARBA00022833"/>
    </source>
</evidence>
<dbReference type="GeneID" id="90073762"/>
<feature type="region of interest" description="Disordered" evidence="4">
    <location>
        <begin position="110"/>
        <end position="157"/>
    </location>
</feature>
<feature type="domain" description="LIM zinc-binding" evidence="5">
    <location>
        <begin position="398"/>
        <end position="463"/>
    </location>
</feature>
<dbReference type="InterPro" id="IPR001781">
    <property type="entry name" value="Znf_LIM"/>
</dbReference>
<dbReference type="CDD" id="cd08368">
    <property type="entry name" value="LIM"/>
    <property type="match status" value="1"/>
</dbReference>
<proteinExistence type="predicted"/>
<feature type="compositionally biased region" description="Polar residues" evidence="4">
    <location>
        <begin position="34"/>
        <end position="49"/>
    </location>
</feature>
<feature type="compositionally biased region" description="Basic residues" evidence="4">
    <location>
        <begin position="356"/>
        <end position="365"/>
    </location>
</feature>
<sequence length="504" mass="56838">MQAWWGSNYGGIDKFYNRNSVNYGKSPEKPSDHPANQLSSGHHSHQGTNLPADDVSCYASSIASINYSKSRHLSLNQMPISDDVFNSYTELIPGNPYFDDDNISSISASTRRLQQNPVGKNQSMNDDKEDDLRSSFMSQCKIPDKDSTDKMSSRKHKRKTYGYDGSFLSSRTVTSKDSEEYRTHRRLRSEFMSTQHRSITELPNNNSIIDFFGDLKRQHTLDTIRRTQLIEGDQAGKQDKCTMCHHKLSGSVVQTASKKYHEECVTCYVCGGKCGSKYYEQEITVPTQFDIEGLVDDDSECDSVSITAPLRVDLAGSIKSSSSCSGFSTIDSPVTSTFEIPLSATSSRTSVDSSEHHHHHHHHQGKFQAKEIQDIPEIQCQTKTVILCEYDMYKKLGLICDCCEAPITDDLCVKLPGNKTIHSKHITCGVCNVGYDVNSEDQSFFRNGDHFYCKQHYDQYFINMMCDSCGKDISQESNIKMVQRIGDAKVKYYDAQCYKQSILG</sequence>
<dbReference type="Proteomes" id="UP001360560">
    <property type="component" value="Unassembled WGS sequence"/>
</dbReference>
<dbReference type="AlphaFoldDB" id="A0AAV5QLX6"/>
<dbReference type="SMART" id="SM00132">
    <property type="entry name" value="LIM"/>
    <property type="match status" value="2"/>
</dbReference>
<feature type="region of interest" description="Disordered" evidence="4">
    <location>
        <begin position="21"/>
        <end position="52"/>
    </location>
</feature>
<organism evidence="6 7">
    <name type="scientific">Saccharomycopsis crataegensis</name>
    <dbReference type="NCBI Taxonomy" id="43959"/>
    <lineage>
        <taxon>Eukaryota</taxon>
        <taxon>Fungi</taxon>
        <taxon>Dikarya</taxon>
        <taxon>Ascomycota</taxon>
        <taxon>Saccharomycotina</taxon>
        <taxon>Saccharomycetes</taxon>
        <taxon>Saccharomycopsidaceae</taxon>
        <taxon>Saccharomycopsis</taxon>
    </lineage>
</organism>
<dbReference type="Gene3D" id="2.10.110.10">
    <property type="entry name" value="Cysteine Rich Protein"/>
    <property type="match status" value="2"/>
</dbReference>
<feature type="compositionally biased region" description="Polar residues" evidence="4">
    <location>
        <begin position="110"/>
        <end position="124"/>
    </location>
</feature>
<dbReference type="PROSITE" id="PS50023">
    <property type="entry name" value="LIM_DOMAIN_2"/>
    <property type="match status" value="1"/>
</dbReference>
<keyword evidence="3" id="KW-0440">LIM domain</keyword>
<comment type="caution">
    <text evidence="6">The sequence shown here is derived from an EMBL/GenBank/DDBJ whole genome shotgun (WGS) entry which is preliminary data.</text>
</comment>
<gene>
    <name evidence="6" type="ORF">DASC09_031120</name>
</gene>
<dbReference type="GO" id="GO:0030695">
    <property type="term" value="F:GTPase regulator activity"/>
    <property type="evidence" value="ECO:0007669"/>
    <property type="project" value="UniProtKB-ARBA"/>
</dbReference>
<evidence type="ECO:0000259" key="5">
    <source>
        <dbReference type="PROSITE" id="PS50023"/>
    </source>
</evidence>
<dbReference type="EMBL" id="BTFZ01000011">
    <property type="protein sequence ID" value="GMM35787.1"/>
    <property type="molecule type" value="Genomic_DNA"/>
</dbReference>
<dbReference type="GO" id="GO:0046872">
    <property type="term" value="F:metal ion binding"/>
    <property type="evidence" value="ECO:0007669"/>
    <property type="project" value="UniProtKB-KW"/>
</dbReference>
<name>A0AAV5QLX6_9ASCO</name>
<feature type="compositionally biased region" description="Basic and acidic residues" evidence="4">
    <location>
        <begin position="142"/>
        <end position="152"/>
    </location>
</feature>
<keyword evidence="1 3" id="KW-0479">Metal-binding</keyword>
<reference evidence="6 7" key="1">
    <citation type="journal article" date="2023" name="Elife">
        <title>Identification of key yeast species and microbe-microbe interactions impacting larval growth of Drosophila in the wild.</title>
        <authorList>
            <person name="Mure A."/>
            <person name="Sugiura Y."/>
            <person name="Maeda R."/>
            <person name="Honda K."/>
            <person name="Sakurai N."/>
            <person name="Takahashi Y."/>
            <person name="Watada M."/>
            <person name="Katoh T."/>
            <person name="Gotoh A."/>
            <person name="Gotoh Y."/>
            <person name="Taniguchi I."/>
            <person name="Nakamura K."/>
            <person name="Hayashi T."/>
            <person name="Katayama T."/>
            <person name="Uemura T."/>
            <person name="Hattori Y."/>
        </authorList>
    </citation>
    <scope>NUCLEOTIDE SEQUENCE [LARGE SCALE GENOMIC DNA]</scope>
    <source>
        <strain evidence="6 7">SC-9</strain>
    </source>
</reference>
<accession>A0AAV5QLX6</accession>
<evidence type="ECO:0000256" key="3">
    <source>
        <dbReference type="PROSITE-ProRule" id="PRU00125"/>
    </source>
</evidence>
<feature type="region of interest" description="Disordered" evidence="4">
    <location>
        <begin position="349"/>
        <end position="368"/>
    </location>
</feature>
<evidence type="ECO:0000313" key="7">
    <source>
        <dbReference type="Proteomes" id="UP001360560"/>
    </source>
</evidence>
<evidence type="ECO:0000256" key="4">
    <source>
        <dbReference type="SAM" id="MobiDB-lite"/>
    </source>
</evidence>
<protein>
    <recommendedName>
        <fullName evidence="5">LIM zinc-binding domain-containing protein</fullName>
    </recommendedName>
</protein>
<keyword evidence="2 3" id="KW-0862">Zinc</keyword>
<keyword evidence="7" id="KW-1185">Reference proteome</keyword>
<evidence type="ECO:0000313" key="6">
    <source>
        <dbReference type="EMBL" id="GMM35787.1"/>
    </source>
</evidence>